<organism evidence="2 3">
    <name type="scientific">Chromobacterium haemolyticum</name>
    <dbReference type="NCBI Taxonomy" id="394935"/>
    <lineage>
        <taxon>Bacteria</taxon>
        <taxon>Pseudomonadati</taxon>
        <taxon>Pseudomonadota</taxon>
        <taxon>Betaproteobacteria</taxon>
        <taxon>Neisseriales</taxon>
        <taxon>Chromobacteriaceae</taxon>
        <taxon>Chromobacterium</taxon>
    </lineage>
</organism>
<feature type="domain" description="DUF2087" evidence="1">
    <location>
        <begin position="81"/>
        <end position="151"/>
    </location>
</feature>
<dbReference type="RefSeq" id="WP_043635587.1">
    <property type="nucleotide sequence ID" value="NZ_MUKV01000006.1"/>
</dbReference>
<dbReference type="Pfam" id="PF09860">
    <property type="entry name" value="DUF2087"/>
    <property type="match status" value="1"/>
</dbReference>
<dbReference type="InterPro" id="IPR018656">
    <property type="entry name" value="DUF2087"/>
</dbReference>
<dbReference type="AlphaFoldDB" id="A0A1W0D4S3"/>
<proteinExistence type="predicted"/>
<reference evidence="2 3" key="1">
    <citation type="submission" date="2017-02" db="EMBL/GenBank/DDBJ databases">
        <title>Chromobacterium haemolyticum H5244.</title>
        <authorList>
            <person name="Gulvik C.A."/>
        </authorList>
    </citation>
    <scope>NUCLEOTIDE SEQUENCE [LARGE SCALE GENOMIC DNA]</scope>
    <source>
        <strain evidence="2 3">H5244</strain>
    </source>
</reference>
<accession>A0A1W0D4S3</accession>
<evidence type="ECO:0000313" key="3">
    <source>
        <dbReference type="Proteomes" id="UP000192721"/>
    </source>
</evidence>
<evidence type="ECO:0000259" key="1">
    <source>
        <dbReference type="Pfam" id="PF09860"/>
    </source>
</evidence>
<dbReference type="Proteomes" id="UP000192721">
    <property type="component" value="Unassembled WGS sequence"/>
</dbReference>
<gene>
    <name evidence="2" type="ORF">B0T45_06825</name>
</gene>
<dbReference type="EMBL" id="MUKV01000006">
    <property type="protein sequence ID" value="OQS41948.1"/>
    <property type="molecule type" value="Genomic_DNA"/>
</dbReference>
<protein>
    <recommendedName>
        <fullName evidence="1">DUF2087 domain-containing protein</fullName>
    </recommendedName>
</protein>
<sequence length="174" mass="19992">MSRTLYPFYCSDISALARSLKQQWAQESAPPSHVHILNMLARSAGFQNFQHWRAECERPAPPAALSAETTRLLRHYDAEGRLTRWPKKFSEQRLCLWALWAALPQGGQWSEPEVNALIRAGEVFGDHVLLRRELVEQGLLGRTPDCRRYWRVERQLTAEAGELAAEVSRRRAGR</sequence>
<evidence type="ECO:0000313" key="2">
    <source>
        <dbReference type="EMBL" id="OQS41948.1"/>
    </source>
</evidence>
<comment type="caution">
    <text evidence="2">The sequence shown here is derived from an EMBL/GenBank/DDBJ whole genome shotgun (WGS) entry which is preliminary data.</text>
</comment>
<name>A0A1W0D4S3_9NEIS</name>